<feature type="transmembrane region" description="Helical" evidence="1">
    <location>
        <begin position="6"/>
        <end position="33"/>
    </location>
</feature>
<dbReference type="Proteomes" id="UP000234525">
    <property type="component" value="Unassembled WGS sequence"/>
</dbReference>
<organism evidence="2 5">
    <name type="scientific">Brevibacterium aurantiacum</name>
    <dbReference type="NCBI Taxonomy" id="273384"/>
    <lineage>
        <taxon>Bacteria</taxon>
        <taxon>Bacillati</taxon>
        <taxon>Actinomycetota</taxon>
        <taxon>Actinomycetes</taxon>
        <taxon>Micrococcales</taxon>
        <taxon>Brevibacteriaceae</taxon>
        <taxon>Brevibacterium</taxon>
    </lineage>
</organism>
<evidence type="ECO:0000313" key="4">
    <source>
        <dbReference type="Proteomes" id="UP000234300"/>
    </source>
</evidence>
<sequence length="58" mass="6344">MTMDVFSFVIVGVYVLSGGLVLSLLVLGLIVLLKVNNLLDLELAKRVEQKNENPQSAE</sequence>
<dbReference type="EMBL" id="FXZB01000053">
    <property type="protein sequence ID" value="SMY02481.1"/>
    <property type="molecule type" value="Genomic_DNA"/>
</dbReference>
<dbReference type="RefSeq" id="WP_162619321.1">
    <property type="nucleotide sequence ID" value="NZ_AAGP01000064.1"/>
</dbReference>
<keyword evidence="1" id="KW-0812">Transmembrane</keyword>
<dbReference type="Proteomes" id="UP000234300">
    <property type="component" value="Unassembled WGS sequence"/>
</dbReference>
<evidence type="ECO:0000313" key="2">
    <source>
        <dbReference type="EMBL" id="SMY02481.1"/>
    </source>
</evidence>
<evidence type="ECO:0000313" key="3">
    <source>
        <dbReference type="EMBL" id="SMY05157.1"/>
    </source>
</evidence>
<dbReference type="EMBL" id="FXZI01000029">
    <property type="protein sequence ID" value="SMY05157.1"/>
    <property type="molecule type" value="Genomic_DNA"/>
</dbReference>
<keyword evidence="1" id="KW-1133">Transmembrane helix</keyword>
<protein>
    <submittedName>
        <fullName evidence="2">Uncharacterized protein</fullName>
    </submittedName>
</protein>
<dbReference type="GeneID" id="60908108"/>
<proteinExistence type="predicted"/>
<name>A0A2H1KS27_BREAU</name>
<evidence type="ECO:0000256" key="1">
    <source>
        <dbReference type="SAM" id="Phobius"/>
    </source>
</evidence>
<reference evidence="5" key="2">
    <citation type="submission" date="2017-03" db="EMBL/GenBank/DDBJ databases">
        <authorList>
            <person name="Monnet C."/>
        </authorList>
    </citation>
    <scope>NUCLEOTIDE SEQUENCE [LARGE SCALE GENOMIC DNA]</scope>
    <source>
        <strain evidence="5">ATCC 9175</strain>
    </source>
</reference>
<keyword evidence="1" id="KW-0472">Membrane</keyword>
<reference evidence="2 4" key="1">
    <citation type="submission" date="2017-03" db="EMBL/GenBank/DDBJ databases">
        <authorList>
            <person name="Afonso C.L."/>
            <person name="Miller P.J."/>
            <person name="Scott M.A."/>
            <person name="Spackman E."/>
            <person name="Goraichik I."/>
            <person name="Dimitrov K.M."/>
            <person name="Suarez D.L."/>
            <person name="Swayne D.E."/>
        </authorList>
    </citation>
    <scope>NUCLEOTIDE SEQUENCE [LARGE SCALE GENOMIC DNA]</scope>
    <source>
        <strain evidence="3">8</strain>
        <strain evidence="4">8(6)</strain>
        <strain evidence="2">ATCC 9175</strain>
    </source>
</reference>
<dbReference type="AlphaFoldDB" id="A0A2H1KS27"/>
<gene>
    <name evidence="2" type="ORF">BAUR9175_03786</name>
    <name evidence="3" type="ORF">BAURA86_03966</name>
</gene>
<keyword evidence="5" id="KW-1185">Reference proteome</keyword>
<accession>A0A2H1KS27</accession>
<evidence type="ECO:0000313" key="5">
    <source>
        <dbReference type="Proteomes" id="UP000234525"/>
    </source>
</evidence>